<evidence type="ECO:0000313" key="2">
    <source>
        <dbReference type="Proteomes" id="UP000198948"/>
    </source>
</evidence>
<reference evidence="1 2" key="1">
    <citation type="submission" date="2016-10" db="EMBL/GenBank/DDBJ databases">
        <authorList>
            <person name="de Groot N.N."/>
        </authorList>
    </citation>
    <scope>NUCLEOTIDE SEQUENCE [LARGE SCALE GENOMIC DNA]</scope>
    <source>
        <strain evidence="1 2">DSM 13760</strain>
    </source>
</reference>
<dbReference type="Proteomes" id="UP000198948">
    <property type="component" value="Unassembled WGS sequence"/>
</dbReference>
<keyword evidence="2" id="KW-1185">Reference proteome</keyword>
<gene>
    <name evidence="1" type="ORF">SAMN04488559_1163</name>
</gene>
<dbReference type="AlphaFoldDB" id="A0A1H9TSL8"/>
<proteinExistence type="predicted"/>
<dbReference type="PANTHER" id="PTHR34817:SF2">
    <property type="entry name" value="NUCLEOTIDYLTRANSFERASE"/>
    <property type="match status" value="1"/>
</dbReference>
<dbReference type="InterPro" id="IPR018775">
    <property type="entry name" value="RlaP"/>
</dbReference>
<dbReference type="EMBL" id="FOHA01000016">
    <property type="protein sequence ID" value="SES00072.1"/>
    <property type="molecule type" value="Genomic_DNA"/>
</dbReference>
<evidence type="ECO:0008006" key="3">
    <source>
        <dbReference type="Google" id="ProtNLM"/>
    </source>
</evidence>
<accession>A0A1H9TSL8</accession>
<dbReference type="RefSeq" id="WP_092653292.1">
    <property type="nucleotide sequence ID" value="NZ_FOHA01000016.1"/>
</dbReference>
<sequence>MEKAEIQKEIARIEKAQQVKIWYAVESGSRAWGFPSKDSDYDVRFIYTHPQEWYLSVFDQRDVIEYPINDLLDINGWDLRKALQLLQKSNPSLIEWLHSPIVYKASNTLEVEMRELVAQHISLKHLVYHYLSMAKGNFREYLQKENVKMKKYFYVLRPILACMSIEKYQKNPPILFQDLLTENDIPALVLQEIQVLLDKKLASEELDLAPKNGVLNHFIEEKIAHYEQYAASVAQNEKIEIKELDSLFRKYIAE</sequence>
<dbReference type="OrthoDB" id="9796845at2"/>
<protein>
    <recommendedName>
        <fullName evidence="3">Nucleotidyltransferase</fullName>
    </recommendedName>
</protein>
<dbReference type="STRING" id="142588.SAMN04488559_1163"/>
<dbReference type="PANTHER" id="PTHR34817">
    <property type="entry name" value="NUCLEOTIDYLTRANSFERASE"/>
    <property type="match status" value="1"/>
</dbReference>
<dbReference type="Pfam" id="PF10127">
    <property type="entry name" value="RlaP"/>
    <property type="match status" value="1"/>
</dbReference>
<evidence type="ECO:0000313" key="1">
    <source>
        <dbReference type="EMBL" id="SES00072.1"/>
    </source>
</evidence>
<name>A0A1H9TSL8_9LACT</name>
<organism evidence="1 2">
    <name type="scientific">Isobaculum melis</name>
    <dbReference type="NCBI Taxonomy" id="142588"/>
    <lineage>
        <taxon>Bacteria</taxon>
        <taxon>Bacillati</taxon>
        <taxon>Bacillota</taxon>
        <taxon>Bacilli</taxon>
        <taxon>Lactobacillales</taxon>
        <taxon>Carnobacteriaceae</taxon>
        <taxon>Isobaculum</taxon>
    </lineage>
</organism>